<dbReference type="CDD" id="cd17646">
    <property type="entry name" value="A_NRPS_AB3403-like"/>
    <property type="match status" value="1"/>
</dbReference>
<dbReference type="SUPFAM" id="SSF47336">
    <property type="entry name" value="ACP-like"/>
    <property type="match status" value="1"/>
</dbReference>
<dbReference type="Pfam" id="PF00550">
    <property type="entry name" value="PP-binding"/>
    <property type="match status" value="1"/>
</dbReference>
<dbReference type="RefSeq" id="WP_378609515.1">
    <property type="nucleotide sequence ID" value="NZ_JBHSQN010000015.1"/>
</dbReference>
<feature type="domain" description="Carrier" evidence="4">
    <location>
        <begin position="1027"/>
        <end position="1102"/>
    </location>
</feature>
<dbReference type="Pfam" id="PF00668">
    <property type="entry name" value="Condensation"/>
    <property type="match status" value="2"/>
</dbReference>
<dbReference type="InterPro" id="IPR001242">
    <property type="entry name" value="Condensation_dom"/>
</dbReference>
<dbReference type="Gene3D" id="3.30.559.30">
    <property type="entry name" value="Nonribosomal peptide synthetase, condensation domain"/>
    <property type="match status" value="2"/>
</dbReference>
<dbReference type="InterPro" id="IPR036736">
    <property type="entry name" value="ACP-like_sf"/>
</dbReference>
<dbReference type="Gene3D" id="3.40.50.980">
    <property type="match status" value="2"/>
</dbReference>
<evidence type="ECO:0000313" key="5">
    <source>
        <dbReference type="EMBL" id="MFC6014269.1"/>
    </source>
</evidence>
<evidence type="ECO:0000259" key="4">
    <source>
        <dbReference type="PROSITE" id="PS50075"/>
    </source>
</evidence>
<keyword evidence="2" id="KW-0596">Phosphopantetheine</keyword>
<dbReference type="SUPFAM" id="SSF52777">
    <property type="entry name" value="CoA-dependent acyltransferases"/>
    <property type="match status" value="4"/>
</dbReference>
<protein>
    <submittedName>
        <fullName evidence="5">Amino acid adenylation domain-containing protein</fullName>
    </submittedName>
</protein>
<dbReference type="InterPro" id="IPR006162">
    <property type="entry name" value="Ppantetheine_attach_site"/>
</dbReference>
<dbReference type="PROSITE" id="PS00455">
    <property type="entry name" value="AMP_BINDING"/>
    <property type="match status" value="1"/>
</dbReference>
<dbReference type="InterPro" id="IPR020806">
    <property type="entry name" value="PKS_PP-bd"/>
</dbReference>
<dbReference type="InterPro" id="IPR020845">
    <property type="entry name" value="AMP-binding_CS"/>
</dbReference>
<evidence type="ECO:0000313" key="6">
    <source>
        <dbReference type="Proteomes" id="UP001596223"/>
    </source>
</evidence>
<reference evidence="6" key="1">
    <citation type="journal article" date="2019" name="Int. J. Syst. Evol. Microbiol.">
        <title>The Global Catalogue of Microorganisms (GCM) 10K type strain sequencing project: providing services to taxonomists for standard genome sequencing and annotation.</title>
        <authorList>
            <consortium name="The Broad Institute Genomics Platform"/>
            <consortium name="The Broad Institute Genome Sequencing Center for Infectious Disease"/>
            <person name="Wu L."/>
            <person name="Ma J."/>
        </authorList>
    </citation>
    <scope>NUCLEOTIDE SEQUENCE [LARGE SCALE GENOMIC DNA]</scope>
    <source>
        <strain evidence="6">CCUG 36956</strain>
    </source>
</reference>
<accession>A0ABW1JZA7</accession>
<dbReference type="Gene3D" id="3.30.559.10">
    <property type="entry name" value="Chloramphenicol acetyltransferase-like domain"/>
    <property type="match status" value="2"/>
</dbReference>
<dbReference type="Gene3D" id="2.30.38.10">
    <property type="entry name" value="Luciferase, Domain 3"/>
    <property type="match status" value="1"/>
</dbReference>
<dbReference type="SMART" id="SM00823">
    <property type="entry name" value="PKS_PP"/>
    <property type="match status" value="1"/>
</dbReference>
<comment type="caution">
    <text evidence="5">The sequence shown here is derived from an EMBL/GenBank/DDBJ whole genome shotgun (WGS) entry which is preliminary data.</text>
</comment>
<evidence type="ECO:0000256" key="2">
    <source>
        <dbReference type="ARBA" id="ARBA00022450"/>
    </source>
</evidence>
<dbReference type="InterPro" id="IPR009081">
    <property type="entry name" value="PP-bd_ACP"/>
</dbReference>
<evidence type="ECO:0000256" key="1">
    <source>
        <dbReference type="ARBA" id="ARBA00001957"/>
    </source>
</evidence>
<dbReference type="PROSITE" id="PS50075">
    <property type="entry name" value="CARRIER"/>
    <property type="match status" value="1"/>
</dbReference>
<proteinExistence type="predicted"/>
<keyword evidence="3" id="KW-0597">Phosphoprotein</keyword>
<organism evidence="5 6">
    <name type="scientific">Nocardia lasii</name>
    <dbReference type="NCBI Taxonomy" id="1616107"/>
    <lineage>
        <taxon>Bacteria</taxon>
        <taxon>Bacillati</taxon>
        <taxon>Actinomycetota</taxon>
        <taxon>Actinomycetes</taxon>
        <taxon>Mycobacteriales</taxon>
        <taxon>Nocardiaceae</taxon>
        <taxon>Nocardia</taxon>
    </lineage>
</organism>
<dbReference type="Gene3D" id="1.10.1200.10">
    <property type="entry name" value="ACP-like"/>
    <property type="match status" value="1"/>
</dbReference>
<dbReference type="NCBIfam" id="TIGR01733">
    <property type="entry name" value="AA-adenyl-dom"/>
    <property type="match status" value="1"/>
</dbReference>
<dbReference type="InterPro" id="IPR010071">
    <property type="entry name" value="AA_adenyl_dom"/>
</dbReference>
<dbReference type="Pfam" id="PF00501">
    <property type="entry name" value="AMP-binding"/>
    <property type="match status" value="1"/>
</dbReference>
<dbReference type="PANTHER" id="PTHR45527">
    <property type="entry name" value="NONRIBOSOMAL PEPTIDE SYNTHETASE"/>
    <property type="match status" value="1"/>
</dbReference>
<keyword evidence="6" id="KW-1185">Reference proteome</keyword>
<dbReference type="InterPro" id="IPR023213">
    <property type="entry name" value="CAT-like_dom_sf"/>
</dbReference>
<dbReference type="PANTHER" id="PTHR45527:SF1">
    <property type="entry name" value="FATTY ACID SYNTHASE"/>
    <property type="match status" value="1"/>
</dbReference>
<name>A0ABW1JZA7_9NOCA</name>
<evidence type="ECO:0000256" key="3">
    <source>
        <dbReference type="ARBA" id="ARBA00022553"/>
    </source>
</evidence>
<dbReference type="Proteomes" id="UP001596223">
    <property type="component" value="Unassembled WGS sequence"/>
</dbReference>
<dbReference type="SUPFAM" id="SSF56801">
    <property type="entry name" value="Acetyl-CoA synthetase-like"/>
    <property type="match status" value="1"/>
</dbReference>
<gene>
    <name evidence="5" type="ORF">ACFP3H_24715</name>
</gene>
<dbReference type="InterPro" id="IPR045851">
    <property type="entry name" value="AMP-bd_C_sf"/>
</dbReference>
<dbReference type="CDD" id="cd19540">
    <property type="entry name" value="LCL_NRPS-like"/>
    <property type="match status" value="2"/>
</dbReference>
<dbReference type="Gene3D" id="3.30.300.30">
    <property type="match status" value="1"/>
</dbReference>
<dbReference type="InterPro" id="IPR000873">
    <property type="entry name" value="AMP-dep_synth/lig_dom"/>
</dbReference>
<dbReference type="PROSITE" id="PS00012">
    <property type="entry name" value="PHOSPHOPANTETHEINE"/>
    <property type="match status" value="1"/>
</dbReference>
<dbReference type="Pfam" id="PF13193">
    <property type="entry name" value="AMP-binding_C"/>
    <property type="match status" value="1"/>
</dbReference>
<dbReference type="EMBL" id="JBHSQN010000015">
    <property type="protein sequence ID" value="MFC6014269.1"/>
    <property type="molecule type" value="Genomic_DNA"/>
</dbReference>
<dbReference type="InterPro" id="IPR025110">
    <property type="entry name" value="AMP-bd_C"/>
</dbReference>
<comment type="cofactor">
    <cofactor evidence="1">
        <name>pantetheine 4'-phosphate</name>
        <dbReference type="ChEBI" id="CHEBI:47942"/>
    </cofactor>
</comment>
<sequence>MRTLFEAPRVTDLAAAIDAETKIDRPALVGRARPDLLPLSPAQQRMWFLNRFDRASVAYNIPFALRLTGALDLTALQAAMADVITRHESLRTVYPELDGTPVQSIVTATEALAELARAAGAASNPTDTTIAAASLLTPVPTSADDLPAAIRALAETTFDVTTEIPVRMRLFKVTETEFVLAAVLHHIAADGSSIAPFVADLMRAYTARLADTAPGWAPPAVQFADYALWQRELLGDEADPNSVAAQQVTYWQSQLAGLPDQLALPTDHPRPARQSLRGDKVTFTLDADLHTALTALGRTHGATLFMVVHAAFAALLARLSGSADIAVGTPNAGRGEAELDEVIGMFVNTLVLRTPVAAERPFTDLLTTARSTDIAAFSHADVPFERLVEVLNPARSTARHPLFQVGYSFQNHDRGLLELPGLTVSNIEFDSGVAQFDLHLFAMDNYTADGTPAGIDMALGYATDLFAPETAARFAAAFRRVLESVTAAPETAVGDLDLLATDRTVLLDTWNDTTHPVEATTLAELVVRQANSTPEALALTDGAIELDYATFDARVNHVAHLLIAEGVGPERTVALAMRRSLDLVIAMHAVVRAGGAYVPIDPDHPADRIAYILDTAAPLCVLTTAADGLPIAVDAPVFELDHTALHEVSTAPITDADRIAPLRPEHPAYVIFTSGSTGLPKGVTVPHAAVVNQLAWLHDRFAMTTTDRVLLKTPATFDLSVWEFWSPLTSGGALVVTRPGDERDPDRLRATMSDHGVTVLHAVPSLIGMLLASETALPSSLRAVLAIGEALPAATATQFRAATTATLHNLYGPTEAAVSITEYEVAQDPTHVVPIGTPAWNSALYVLDARLHPVPIGVAGELYLAGDQLARGYHGRPALTADRFVASPFAPEARMYRTGDVVRWRADGTLEYLERADFQVKIGGFRIELGEVETALLRCADVRAAVAVAKRDERAGTRLIAYAAADFTPGAEHVVATRLRTELAAELPAYMVPAALVVLDALPLNANGKVDRAALPEPEFAEATFRAPATPLEQLVADTFTEVIGSRGAGLDDDFFALGGNSLMATRLAARLGAALGAQVPVAAVFDAPTVAALAAHLADLDPTSARPPLVKRTTEGPAVLSPAQQRMWVLHQLAPQSAAYHIPAAIRLTGDLDLPALRAAIADLLARHDTLRTRYPDTAAGPVQQVMPAWAGAVDLTPIPVAPDAVEARITALVAQPFDITAAPPVRIALYTLGADDHVLVVVVHHISADGYSIEPLTRDLVRAYVDRSQGREPGWAPLDIQYGDFSTWQRELLGAESDPDSVLTEQLSYWTRELAGAPEVLALPTDRPRATRREMRGATVEFDIDSTLTRALDEVARTNGTTLFTVVHSALAVLLAKQSGTTDITIGAPVAGRGARELDDLVGMFVNTVALRTEVDSRAPFTDLLAQAKRRDLAALSHADVPFEQVVDAMGRVRTGAHTPLFQVMLTFQNMPPGGIDLPGLRVTTLDPGLTEAKFDLHLTALQRYAEDGTIDGLDVHFGYATDLFDESTIRTLSERFRLVLAAVAEDPTVVVRAIDLRTDAEKTPTPTYTLADLPSLVGSAARLAPATVAFAHGEHAISYGALDAKLTAVSKAMGAKMKPEALVNVALAGLVPGVLGALGAAGLTSTLHTLVTDAVAVIAGTGSADDSEGKL</sequence>